<dbReference type="Proteomes" id="UP001139207">
    <property type="component" value="Unassembled WGS sequence"/>
</dbReference>
<keyword evidence="5" id="KW-1185">Reference proteome</keyword>
<dbReference type="RefSeq" id="WP_244803757.1">
    <property type="nucleotide sequence ID" value="NZ_JALIEA010000011.1"/>
</dbReference>
<dbReference type="SUPFAM" id="SSF55486">
    <property type="entry name" value="Metalloproteases ('zincins'), catalytic domain"/>
    <property type="match status" value="1"/>
</dbReference>
<dbReference type="EMBL" id="JALIEA010000011">
    <property type="protein sequence ID" value="MCJ7858043.1"/>
    <property type="molecule type" value="Genomic_DNA"/>
</dbReference>
<evidence type="ECO:0000259" key="3">
    <source>
        <dbReference type="Pfam" id="PF11350"/>
    </source>
</evidence>
<keyword evidence="2" id="KW-0812">Transmembrane</keyword>
<gene>
    <name evidence="4" type="ORF">MUN33_04830</name>
</gene>
<proteinExistence type="predicted"/>
<dbReference type="AlphaFoldDB" id="A0A9X2AYT5"/>
<feature type="compositionally biased region" description="Basic and acidic residues" evidence="1">
    <location>
        <begin position="373"/>
        <end position="384"/>
    </location>
</feature>
<keyword evidence="2" id="KW-0472">Membrane</keyword>
<evidence type="ECO:0000313" key="4">
    <source>
        <dbReference type="EMBL" id="MCJ7858043.1"/>
    </source>
</evidence>
<sequence length="384" mass="40578">MPPDDPSRTPEPRNGGADGPIRRERFDLPRSNGTDGGGPGRHAGNVDRDPYRGSGRPGQSRQAAPRQPQRRRWLGVGGVLVLLLTIAVVTELVVAGRDDDGGDAGGDTGDTHVTGASETLVSEGHGEGREGPVPGDAPDTGGVGELPAGPEVTARGDGDYRGVGRAGMTAGDPDRRDADTYTFVVEVEKGLDTSVLGGGDAFASTVDATLSDPRSWISNGSFAFRHVSVTDRRAPDLRIRLTSPETTREVCGGQIELETSCFVEGPDVEGERRGAANAGRVVVNAARWVRGATTFEGDLGAYRQYLLNHEVGHGLGFARHQVCPEDGVLAPLMMQQTMSLNNGELQDLEAGREYGAAGRDTTCRPNAWPFPHGRSEGDPVDVRD</sequence>
<comment type="caution">
    <text evidence="4">The sequence shown here is derived from an EMBL/GenBank/DDBJ whole genome shotgun (WGS) entry which is preliminary data.</text>
</comment>
<feature type="transmembrane region" description="Helical" evidence="2">
    <location>
        <begin position="73"/>
        <end position="94"/>
    </location>
</feature>
<feature type="domain" description="DUF3152" evidence="3">
    <location>
        <begin position="146"/>
        <end position="371"/>
    </location>
</feature>
<organism evidence="4 5">
    <name type="scientific">Corynebacterium kalidii</name>
    <dbReference type="NCBI Taxonomy" id="2931982"/>
    <lineage>
        <taxon>Bacteria</taxon>
        <taxon>Bacillati</taxon>
        <taxon>Actinomycetota</taxon>
        <taxon>Actinomycetes</taxon>
        <taxon>Mycobacteriales</taxon>
        <taxon>Corynebacteriaceae</taxon>
        <taxon>Corynebacterium</taxon>
    </lineage>
</organism>
<feature type="compositionally biased region" description="Low complexity" evidence="1">
    <location>
        <begin position="57"/>
        <end position="67"/>
    </location>
</feature>
<evidence type="ECO:0000256" key="1">
    <source>
        <dbReference type="SAM" id="MobiDB-lite"/>
    </source>
</evidence>
<keyword evidence="2" id="KW-1133">Transmembrane helix</keyword>
<accession>A0A9X2AYT5</accession>
<evidence type="ECO:0000256" key="2">
    <source>
        <dbReference type="SAM" id="Phobius"/>
    </source>
</evidence>
<reference evidence="4" key="1">
    <citation type="submission" date="2022-04" db="EMBL/GenBank/DDBJ databases">
        <title>Corynebacterium kalidii LD5P10.</title>
        <authorList>
            <person name="Sun J.Q."/>
        </authorList>
    </citation>
    <scope>NUCLEOTIDE SEQUENCE</scope>
    <source>
        <strain evidence="4">LD5P10</strain>
    </source>
</reference>
<feature type="region of interest" description="Disordered" evidence="1">
    <location>
        <begin position="121"/>
        <end position="174"/>
    </location>
</feature>
<evidence type="ECO:0000313" key="5">
    <source>
        <dbReference type="Proteomes" id="UP001139207"/>
    </source>
</evidence>
<name>A0A9X2AYT5_9CORY</name>
<feature type="region of interest" description="Disordered" evidence="1">
    <location>
        <begin position="357"/>
        <end position="384"/>
    </location>
</feature>
<dbReference type="Pfam" id="PF11350">
    <property type="entry name" value="DUF3152"/>
    <property type="match status" value="1"/>
</dbReference>
<protein>
    <submittedName>
        <fullName evidence="4">DUF3152 domain-containing protein</fullName>
    </submittedName>
</protein>
<feature type="region of interest" description="Disordered" evidence="1">
    <location>
        <begin position="1"/>
        <end position="70"/>
    </location>
</feature>
<feature type="compositionally biased region" description="Basic and acidic residues" evidence="1">
    <location>
        <begin position="1"/>
        <end position="11"/>
    </location>
</feature>
<dbReference type="InterPro" id="IPR022603">
    <property type="entry name" value="DUF3152"/>
</dbReference>